<protein>
    <recommendedName>
        <fullName evidence="3">PEGA domain-containing protein</fullName>
    </recommendedName>
</protein>
<dbReference type="AlphaFoldDB" id="A0A2N1PPZ3"/>
<evidence type="ECO:0000313" key="1">
    <source>
        <dbReference type="EMBL" id="PKK90401.1"/>
    </source>
</evidence>
<dbReference type="EMBL" id="PGXC01000005">
    <property type="protein sequence ID" value="PKK90401.1"/>
    <property type="molecule type" value="Genomic_DNA"/>
</dbReference>
<accession>A0A2N1PPZ3</accession>
<organism evidence="1 2">
    <name type="scientific">Candidatus Wallbacteria bacterium HGW-Wallbacteria-1</name>
    <dbReference type="NCBI Taxonomy" id="2013854"/>
    <lineage>
        <taxon>Bacteria</taxon>
        <taxon>Candidatus Walliibacteriota</taxon>
    </lineage>
</organism>
<sequence length="459" mass="51239">MIHIFLRVSLMNRGSAFHFVPPVVFCMALLCSCAFLLNPLFTSGGAAQALSRPAHLYGMVISSDSGTPVEGVRLICAGHTAFSDEQGRFSFPELSTGRKMVMVERQGYHKLSVVAQTGGQPRSMIIELQPLEAISGTVRNRDLADDGLTSSGPGTLIFHEPAAEEPMEAYDLQPLEEGVKASVRKNLFARITAERLHRKRELMRDWFKPDDEWWKQLTQMRTREREEKEKRAAEARERYLAYLRESLASESRDEMVERLMREGVLNNSNYASIPEDYSFNSFDLRVKSQLSRLMDEEFIGDYAALTVNSRHGTGMPGVELPLFDPSRRFGTFIPGPAQSVPRDVRAITRTETERLIPQATENGIAIKVVNGKTGAALGESIVILTGTEGSKIFHVTDSAGEVRFNKPADQRLTLEVSRPLFRTRTLHMDEKSRQGSGSGETIEVVLWPKGTREANGKGF</sequence>
<gene>
    <name evidence="1" type="ORF">CVV64_08535</name>
</gene>
<dbReference type="Gene3D" id="2.60.40.1120">
    <property type="entry name" value="Carboxypeptidase-like, regulatory domain"/>
    <property type="match status" value="1"/>
</dbReference>
<reference evidence="1 2" key="1">
    <citation type="journal article" date="2017" name="ISME J.">
        <title>Potential for microbial H2 and metal transformations associated with novel bacteria and archaea in deep terrestrial subsurface sediments.</title>
        <authorList>
            <person name="Hernsdorf A.W."/>
            <person name="Amano Y."/>
            <person name="Miyakawa K."/>
            <person name="Ise K."/>
            <person name="Suzuki Y."/>
            <person name="Anantharaman K."/>
            <person name="Probst A."/>
            <person name="Burstein D."/>
            <person name="Thomas B.C."/>
            <person name="Banfield J.F."/>
        </authorList>
    </citation>
    <scope>NUCLEOTIDE SEQUENCE [LARGE SCALE GENOMIC DNA]</scope>
    <source>
        <strain evidence="1">HGW-Wallbacteria-1</strain>
    </source>
</reference>
<proteinExistence type="predicted"/>
<dbReference type="PROSITE" id="PS51257">
    <property type="entry name" value="PROKAR_LIPOPROTEIN"/>
    <property type="match status" value="1"/>
</dbReference>
<evidence type="ECO:0008006" key="3">
    <source>
        <dbReference type="Google" id="ProtNLM"/>
    </source>
</evidence>
<evidence type="ECO:0000313" key="2">
    <source>
        <dbReference type="Proteomes" id="UP000233256"/>
    </source>
</evidence>
<name>A0A2N1PPZ3_9BACT</name>
<dbReference type="SUPFAM" id="SSF49464">
    <property type="entry name" value="Carboxypeptidase regulatory domain-like"/>
    <property type="match status" value="1"/>
</dbReference>
<dbReference type="InterPro" id="IPR008969">
    <property type="entry name" value="CarboxyPept-like_regulatory"/>
</dbReference>
<comment type="caution">
    <text evidence="1">The sequence shown here is derived from an EMBL/GenBank/DDBJ whole genome shotgun (WGS) entry which is preliminary data.</text>
</comment>
<dbReference type="Proteomes" id="UP000233256">
    <property type="component" value="Unassembled WGS sequence"/>
</dbReference>